<dbReference type="PANTHER" id="PTHR42742:SF3">
    <property type="entry name" value="FRUCTOKINASE"/>
    <property type="match status" value="1"/>
</dbReference>
<keyword evidence="10" id="KW-1185">Reference proteome</keyword>
<feature type="binding site" evidence="5">
    <location>
        <position position="120"/>
    </location>
    <ligand>
        <name>Zn(2+)</name>
        <dbReference type="ChEBI" id="CHEBI:29105"/>
    </ligand>
</feature>
<dbReference type="GO" id="GO:0008270">
    <property type="term" value="F:zinc ion binding"/>
    <property type="evidence" value="ECO:0007669"/>
    <property type="project" value="InterPro"/>
</dbReference>
<feature type="domain" description="Phosphomannose isomerase type I catalytic" evidence="7">
    <location>
        <begin position="10"/>
        <end position="118"/>
    </location>
</feature>
<dbReference type="Pfam" id="PF21621">
    <property type="entry name" value="MPI_cupin_dom"/>
    <property type="match status" value="1"/>
</dbReference>
<dbReference type="EMBL" id="JSAQ01000001">
    <property type="protein sequence ID" value="KGO07270.1"/>
    <property type="molecule type" value="Genomic_DNA"/>
</dbReference>
<accession>A0A0A2H3R4</accession>
<dbReference type="PIRSF" id="PIRSF036894">
    <property type="entry name" value="PMI_Firm_short"/>
    <property type="match status" value="1"/>
</dbReference>
<dbReference type="InterPro" id="IPR011051">
    <property type="entry name" value="RmlC_Cupin_sf"/>
</dbReference>
<protein>
    <recommendedName>
        <fullName evidence="3">Phosphohexomutase</fullName>
    </recommendedName>
    <alternativeName>
        <fullName evidence="4">Phosphomannose isomerase</fullName>
    </alternativeName>
</protein>
<dbReference type="GO" id="GO:0005975">
    <property type="term" value="P:carbohydrate metabolic process"/>
    <property type="evidence" value="ECO:0007669"/>
    <property type="project" value="InterPro"/>
</dbReference>
<evidence type="ECO:0000256" key="1">
    <source>
        <dbReference type="ARBA" id="ARBA00022723"/>
    </source>
</evidence>
<keyword evidence="2 5" id="KW-0862">Zinc</keyword>
<keyword evidence="1 5" id="KW-0479">Metal-binding</keyword>
<evidence type="ECO:0000256" key="5">
    <source>
        <dbReference type="PIRSR" id="PIRSR036894-1"/>
    </source>
</evidence>
<evidence type="ECO:0000259" key="7">
    <source>
        <dbReference type="Pfam" id="PF20511"/>
    </source>
</evidence>
<evidence type="ECO:0000259" key="8">
    <source>
        <dbReference type="Pfam" id="PF21621"/>
    </source>
</evidence>
<evidence type="ECO:0000256" key="6">
    <source>
        <dbReference type="PIRSR" id="PIRSR036894-2"/>
    </source>
</evidence>
<evidence type="ECO:0000256" key="4">
    <source>
        <dbReference type="ARBA" id="ARBA00030762"/>
    </source>
</evidence>
<name>A0A0A2H3R4_9FLAO</name>
<sequence length="323" mass="36060">MNLYPLFFTPLFKYRLWGGTKLRTVLHKEFDGDHIGESWEVSGVTGSETIVSNGPLAGKTLNELIASYGADFLGEAVIDKFGSHFPLLIKFLDTEKPLSVQVHPGDAIAKARHDSYGKNEMWYIMDAEPDAEIIVGFENDTKPEDYTQAVSDGSIIDLLHKENVSKGDIIHIPAGRIHAIGAGIMLAEIQQTSDVTYRVYDYDRVDAKTGKKRDLHTEQATDVLDYNGCENYKTPYNAELNTSVPVIEDHYFTTAVLDLEGELLRDYSHQDSFTILMCVAGSTSFIYDDKTYNFKQGQTVILPAKVNTIQFISARATILEVTV</sequence>
<reference evidence="9 10" key="1">
    <citation type="submission" date="2014-10" db="EMBL/GenBank/DDBJ databases">
        <title>Draft genome sequence of the proteorhodopsin-containing marine bacterium Dokdonia donghaensis.</title>
        <authorList>
            <person name="Gomez-Consarnau L."/>
            <person name="Gonzalez J.M."/>
            <person name="Riedel T."/>
            <person name="Jaenicke S."/>
            <person name="Wagner-Doebler I."/>
            <person name="Fuhrman J.A."/>
        </authorList>
    </citation>
    <scope>NUCLEOTIDE SEQUENCE [LARGE SCALE GENOMIC DNA]</scope>
    <source>
        <strain evidence="9 10">DSW-1</strain>
    </source>
</reference>
<comment type="caution">
    <text evidence="9">The sequence shown here is derived from an EMBL/GenBank/DDBJ whole genome shotgun (WGS) entry which is preliminary data.</text>
</comment>
<organism evidence="9 10">
    <name type="scientific">Dokdonia donghaensis DSW-1</name>
    <dbReference type="NCBI Taxonomy" id="1300343"/>
    <lineage>
        <taxon>Bacteria</taxon>
        <taxon>Pseudomonadati</taxon>
        <taxon>Bacteroidota</taxon>
        <taxon>Flavobacteriia</taxon>
        <taxon>Flavobacteriales</taxon>
        <taxon>Flavobacteriaceae</taxon>
        <taxon>Dokdonia</taxon>
    </lineage>
</organism>
<evidence type="ECO:0000256" key="2">
    <source>
        <dbReference type="ARBA" id="ARBA00022833"/>
    </source>
</evidence>
<evidence type="ECO:0000313" key="9">
    <source>
        <dbReference type="EMBL" id="KGO07270.1"/>
    </source>
</evidence>
<feature type="binding site" evidence="5">
    <location>
        <position position="103"/>
    </location>
    <ligand>
        <name>Zn(2+)</name>
        <dbReference type="ChEBI" id="CHEBI:29105"/>
    </ligand>
</feature>
<dbReference type="SUPFAM" id="SSF51182">
    <property type="entry name" value="RmlC-like cupins"/>
    <property type="match status" value="1"/>
</dbReference>
<dbReference type="Proteomes" id="UP000030140">
    <property type="component" value="Unassembled WGS sequence"/>
</dbReference>
<dbReference type="InterPro" id="IPR049071">
    <property type="entry name" value="MPI_cupin_dom"/>
</dbReference>
<dbReference type="InterPro" id="IPR014710">
    <property type="entry name" value="RmlC-like_jellyroll"/>
</dbReference>
<feature type="active site" evidence="6">
    <location>
        <position position="198"/>
    </location>
</feature>
<dbReference type="Gene3D" id="2.60.120.10">
    <property type="entry name" value="Jelly Rolls"/>
    <property type="match status" value="2"/>
</dbReference>
<dbReference type="RefSeq" id="WP_035327134.1">
    <property type="nucleotide sequence ID" value="NZ_CP015125.1"/>
</dbReference>
<dbReference type="PATRIC" id="fig|1300343.5.peg.1043"/>
<dbReference type="InterPro" id="IPR046457">
    <property type="entry name" value="PMI_typeI_cat"/>
</dbReference>
<dbReference type="InterPro" id="IPR051804">
    <property type="entry name" value="Carb_Metab_Reg_Kinase/Isom"/>
</dbReference>
<dbReference type="GO" id="GO:0004476">
    <property type="term" value="F:mannose-6-phosphate isomerase activity"/>
    <property type="evidence" value="ECO:0007669"/>
    <property type="project" value="InterPro"/>
</dbReference>
<gene>
    <name evidence="9" type="ORF">NV36_10785</name>
</gene>
<dbReference type="Pfam" id="PF20511">
    <property type="entry name" value="PMI_typeI_cat"/>
    <property type="match status" value="1"/>
</dbReference>
<feature type="binding site" evidence="5">
    <location>
        <position position="178"/>
    </location>
    <ligand>
        <name>Zn(2+)</name>
        <dbReference type="ChEBI" id="CHEBI:29105"/>
    </ligand>
</feature>
<evidence type="ECO:0000313" key="10">
    <source>
        <dbReference type="Proteomes" id="UP000030140"/>
    </source>
</evidence>
<dbReference type="KEGG" id="ddo:I597_1031"/>
<comment type="cofactor">
    <cofactor evidence="5">
        <name>Zn(2+)</name>
        <dbReference type="ChEBI" id="CHEBI:29105"/>
    </cofactor>
    <text evidence="5">Binds 1 zinc ion per subunit.</text>
</comment>
<dbReference type="AlphaFoldDB" id="A0A0A2H3R4"/>
<dbReference type="PANTHER" id="PTHR42742">
    <property type="entry name" value="TRANSCRIPTIONAL REPRESSOR MPRA"/>
    <property type="match status" value="1"/>
</dbReference>
<keyword evidence="9" id="KW-0413">Isomerase</keyword>
<evidence type="ECO:0000256" key="3">
    <source>
        <dbReference type="ARBA" id="ARBA00029741"/>
    </source>
</evidence>
<proteinExistence type="predicted"/>
<feature type="domain" description="Mannose-6-phosphate isomerase cupin" evidence="8">
    <location>
        <begin position="249"/>
        <end position="310"/>
    </location>
</feature>
<dbReference type="OrthoDB" id="9808275at2"/>
<dbReference type="InterPro" id="IPR014628">
    <property type="entry name" value="Man6P_isomerase_Firm_short"/>
</dbReference>
<dbReference type="CDD" id="cd07010">
    <property type="entry name" value="cupin_PMI_type_I_N_bac"/>
    <property type="match status" value="1"/>
</dbReference>